<comment type="subcellular location">
    <subcellularLocation>
        <location evidence="1 11">Cell outer membrane</location>
        <topology evidence="1 11">Multi-pass membrane protein</topology>
    </subcellularLocation>
</comment>
<dbReference type="InterPro" id="IPR012910">
    <property type="entry name" value="Plug_dom"/>
</dbReference>
<dbReference type="SUPFAM" id="SSF56935">
    <property type="entry name" value="Porins"/>
    <property type="match status" value="1"/>
</dbReference>
<evidence type="ECO:0000256" key="3">
    <source>
        <dbReference type="ARBA" id="ARBA00022452"/>
    </source>
</evidence>
<dbReference type="PANTHER" id="PTHR32552">
    <property type="entry name" value="FERRICHROME IRON RECEPTOR-RELATED"/>
    <property type="match status" value="1"/>
</dbReference>
<keyword evidence="5 11" id="KW-0812">Transmembrane</keyword>
<dbReference type="PANTHER" id="PTHR32552:SF81">
    <property type="entry name" value="TONB-DEPENDENT OUTER MEMBRANE RECEPTOR"/>
    <property type="match status" value="1"/>
</dbReference>
<feature type="signal peptide" evidence="13">
    <location>
        <begin position="1"/>
        <end position="22"/>
    </location>
</feature>
<keyword evidence="16" id="KW-0675">Receptor</keyword>
<dbReference type="InterPro" id="IPR000531">
    <property type="entry name" value="Beta-barrel_TonB"/>
</dbReference>
<evidence type="ECO:0000256" key="10">
    <source>
        <dbReference type="ARBA" id="ARBA00023237"/>
    </source>
</evidence>
<keyword evidence="13" id="KW-0732">Signal</keyword>
<feature type="domain" description="TonB-dependent receptor-like beta-barrel" evidence="14">
    <location>
        <begin position="301"/>
        <end position="770"/>
    </location>
</feature>
<accession>A0ABW8GHE6</accession>
<keyword evidence="8 12" id="KW-0798">TonB box</keyword>
<keyword evidence="6" id="KW-0408">Iron</keyword>
<dbReference type="PROSITE" id="PS52016">
    <property type="entry name" value="TONB_DEPENDENT_REC_3"/>
    <property type="match status" value="1"/>
</dbReference>
<dbReference type="InterPro" id="IPR039426">
    <property type="entry name" value="TonB-dep_rcpt-like"/>
</dbReference>
<evidence type="ECO:0000256" key="4">
    <source>
        <dbReference type="ARBA" id="ARBA00022496"/>
    </source>
</evidence>
<dbReference type="Pfam" id="PF00593">
    <property type="entry name" value="TonB_dep_Rec_b-barrel"/>
    <property type="match status" value="1"/>
</dbReference>
<evidence type="ECO:0000256" key="1">
    <source>
        <dbReference type="ARBA" id="ARBA00004571"/>
    </source>
</evidence>
<evidence type="ECO:0000256" key="11">
    <source>
        <dbReference type="PROSITE-ProRule" id="PRU01360"/>
    </source>
</evidence>
<dbReference type="Proteomes" id="UP001617669">
    <property type="component" value="Unassembled WGS sequence"/>
</dbReference>
<comment type="caution">
    <text evidence="16">The sequence shown here is derived from an EMBL/GenBank/DDBJ whole genome shotgun (WGS) entry which is preliminary data.</text>
</comment>
<evidence type="ECO:0000256" key="6">
    <source>
        <dbReference type="ARBA" id="ARBA00023004"/>
    </source>
</evidence>
<evidence type="ECO:0000259" key="14">
    <source>
        <dbReference type="Pfam" id="PF00593"/>
    </source>
</evidence>
<dbReference type="InterPro" id="IPR036942">
    <property type="entry name" value="Beta-barrel_TonB_sf"/>
</dbReference>
<keyword evidence="4" id="KW-0410">Iron transport</keyword>
<dbReference type="Gene3D" id="2.40.170.20">
    <property type="entry name" value="TonB-dependent receptor, beta-barrel domain"/>
    <property type="match status" value="2"/>
</dbReference>
<proteinExistence type="inferred from homology"/>
<evidence type="ECO:0000313" key="17">
    <source>
        <dbReference type="Proteomes" id="UP001617669"/>
    </source>
</evidence>
<evidence type="ECO:0000256" key="7">
    <source>
        <dbReference type="ARBA" id="ARBA00023065"/>
    </source>
</evidence>
<sequence length="805" mass="88280">MKYTRLGSSMIALFTTCSISHANDQLPSPQEIASDAALETTHVTARRRLEKEQDVPAAISVVSGEQLEANRIYQLQDLPQLLPNLTVQFQHPRQSSIAIRGIGSNPANEGLEGSAGLYIDNVFLGRPGLAVFDLLDIEQADLLRGPQGTLFGKNTTAGVLNITTRKPVFKSENSAEASLGSRDYTQYKAMVNQAINDVAAFRIAAYKTHDDGWVKNTYDGKNLNEINRTGVRGQLLLKPSDAFNLRVIAEHHEEDSSTGSLVPYSYAPWTPNPTSLTVIGIHPVTLQPIFGPDYSHSTPAGTANSNATNALTQANNLGASNRDYNPKDYKVTLNSRQRVRTKQDALSAEANWDINGYTLTSITAWRRWGFKPNNDMDRTDLDAITGGANVEHKQYSQEVRLASPLSDTFDYVLGGFYYYQDLANHETYTTGPAALALSTIYPNNSKLTGTGYAKTNSYALFGQGTWHLTDRFDLTGGLRYTLENKKARVIQDGVSPALPPLLSNPLVEFYDTGVQNQTDESISTLLTGSYWIKEHILGYATLSSSEKSGGFNINGVASPGSVLGTQALNIDPEKAKNLEFGIKSSWLDQRLIANTSVFLTKVRDYQAATNTAINNSYTGLLTNVGDITSKGLELDMRGQVNSHLTVNFNGAYTDARFDRGTAPTPAEEFNGPGGTAESGYGKGLRSIAGNRVNGASRWAFSSGAQWRWNPADNVEHYTSAQYSWRSETYADINNSRYSKIAGYGILNLSSGIRMQHGRHQWDVSIWARNLLDKRYFLSLTNTGSNAYMGSAGQPRTLGVTLRYDF</sequence>
<evidence type="ECO:0000256" key="5">
    <source>
        <dbReference type="ARBA" id="ARBA00022692"/>
    </source>
</evidence>
<evidence type="ECO:0000313" key="16">
    <source>
        <dbReference type="EMBL" id="MFJ5444790.1"/>
    </source>
</evidence>
<evidence type="ECO:0000256" key="12">
    <source>
        <dbReference type="RuleBase" id="RU003357"/>
    </source>
</evidence>
<evidence type="ECO:0000256" key="8">
    <source>
        <dbReference type="ARBA" id="ARBA00023077"/>
    </source>
</evidence>
<feature type="chain" id="PRO_5045931162" evidence="13">
    <location>
        <begin position="23"/>
        <end position="805"/>
    </location>
</feature>
<dbReference type="EMBL" id="JBIWXY010000001">
    <property type="protein sequence ID" value="MFJ5444790.1"/>
    <property type="molecule type" value="Genomic_DNA"/>
</dbReference>
<reference evidence="16 17" key="1">
    <citation type="submission" date="2024-11" db="EMBL/GenBank/DDBJ databases">
        <authorList>
            <person name="Kaparullina E.N."/>
            <person name="Delegan Y.A."/>
            <person name="Doronina N.V."/>
        </authorList>
    </citation>
    <scope>NUCLEOTIDE SEQUENCE [LARGE SCALE GENOMIC DNA]</scope>
    <source>
        <strain evidence="16 17">7sh_L</strain>
    </source>
</reference>
<keyword evidence="9 11" id="KW-0472">Membrane</keyword>
<keyword evidence="3 11" id="KW-1134">Transmembrane beta strand</keyword>
<dbReference type="RefSeq" id="WP_400878088.1">
    <property type="nucleotide sequence ID" value="NZ_JBIWXY010000001.1"/>
</dbReference>
<evidence type="ECO:0000256" key="2">
    <source>
        <dbReference type="ARBA" id="ARBA00022448"/>
    </source>
</evidence>
<name>A0ABW8GHE6_9PROT</name>
<gene>
    <name evidence="16" type="ORF">ACIKP9_00960</name>
</gene>
<organism evidence="16 17">
    <name type="scientific">Methylobacillus methanolivorans</name>
    <dbReference type="NCBI Taxonomy" id="1848927"/>
    <lineage>
        <taxon>Bacteria</taxon>
        <taxon>Pseudomonadati</taxon>
        <taxon>Pseudomonadota</taxon>
        <taxon>Betaproteobacteria</taxon>
        <taxon>Nitrosomonadales</taxon>
        <taxon>Methylophilaceae</taxon>
        <taxon>Methylobacillus</taxon>
    </lineage>
</organism>
<evidence type="ECO:0000256" key="9">
    <source>
        <dbReference type="ARBA" id="ARBA00023136"/>
    </source>
</evidence>
<protein>
    <submittedName>
        <fullName evidence="16">TonB-dependent receptor</fullName>
    </submittedName>
</protein>
<keyword evidence="2 11" id="KW-0813">Transport</keyword>
<feature type="domain" description="TonB-dependent receptor plug" evidence="15">
    <location>
        <begin position="52"/>
        <end position="159"/>
    </location>
</feature>
<keyword evidence="7" id="KW-0406">Ion transport</keyword>
<keyword evidence="10 11" id="KW-0998">Cell outer membrane</keyword>
<keyword evidence="17" id="KW-1185">Reference proteome</keyword>
<evidence type="ECO:0000256" key="13">
    <source>
        <dbReference type="SAM" id="SignalP"/>
    </source>
</evidence>
<comment type="similarity">
    <text evidence="11 12">Belongs to the TonB-dependent receptor family.</text>
</comment>
<dbReference type="Pfam" id="PF07715">
    <property type="entry name" value="Plug"/>
    <property type="match status" value="1"/>
</dbReference>
<evidence type="ECO:0000259" key="15">
    <source>
        <dbReference type="Pfam" id="PF07715"/>
    </source>
</evidence>